<feature type="region of interest" description="Disordered" evidence="1">
    <location>
        <begin position="598"/>
        <end position="628"/>
    </location>
</feature>
<feature type="compositionally biased region" description="Polar residues" evidence="1">
    <location>
        <begin position="26"/>
        <end position="40"/>
    </location>
</feature>
<feature type="compositionally biased region" description="Polar residues" evidence="1">
    <location>
        <begin position="544"/>
        <end position="556"/>
    </location>
</feature>
<feature type="compositionally biased region" description="Polar residues" evidence="1">
    <location>
        <begin position="379"/>
        <end position="392"/>
    </location>
</feature>
<comment type="caution">
    <text evidence="2">The sequence shown here is derived from an EMBL/GenBank/DDBJ whole genome shotgun (WGS) entry which is preliminary data.</text>
</comment>
<protein>
    <submittedName>
        <fullName evidence="2">Uncharacterized protein</fullName>
    </submittedName>
</protein>
<dbReference type="OrthoDB" id="4067613at2759"/>
<feature type="compositionally biased region" description="Basic and acidic residues" evidence="1">
    <location>
        <begin position="263"/>
        <end position="274"/>
    </location>
</feature>
<dbReference type="AlphaFoldDB" id="A0A1Q3AG90"/>
<sequence length="1015" mass="111242">MFSSSSSNNASGGNKGKRRSFFLWGNSGTSSSSDGQPTTVTNSTLNGGPSNGSSGKSSTRPSHSKPSPMKSTLDKKPINNRNPFVPSDRPAITSRGKSATEKHSTPKTSSTSEKQKVSSLHGSSPSTGVRNKHSSSRLSSTDKSSSSSTSHRHTSSSHTTSSDKTRGSSSQGNTSFQTSSHPSHKRTTNSSDKQKSSTASTALSSPKIEANREISSSSSSSRHGVNEPLASSSSSPSQRPFRVRRPPPPVDLSVLRNSVKNVPGDKKLEEKSTLKTEGLSLPEGLPEEGVVALNYVERGLPPSTPQDARGEQEREEEARGTRNESNPKQHRRQRSEAEKFEEELDYFIKEHSAVQDSPTSQLGKFPEEEFNREIDFPNGLNTNSFSPKNLNNEDIMENLSTYMDPLKPPEVSQRNWASSSSSPKLASPPVLTPLPTAQSEPLLEPPPLPPKEPLEPLTAIYSSPQPAPEIERGSRKSTEAEKRKSRASAIGDEHTDRFSFTDSLADNSVKSVQHVALDDTRGAAPIISNLSYRDSVDFTAYTDGNNRISHTNTNSLDRPPLMNDPLHQHTQPHYNGDYQGKVAFSKNPSSDVAKIEEIGEPRSVDSEESSSDEVSDQNSAIHSLKTEKVPPPRRKFRVVNEDRPTFYMSGFEECQAKDNDNFDDTATHHSMRSHESAFSKEYSIAPSEKSNTFVPMISNNQGLEKKWASLGIRSGFVSLDSESEKDIGKSMGSTLKTKESFATPAPDSLSNHQSTRSNRSNNSSTTVSSGSPWPDKSVRLVSSYVEELRLKYYKASNFLQAPPNLPITLKQKNNLVQPKNVKVKIRTSSKQIGIKHGRAKQKLLTLETTDEDVNERGAMRASSIKNKINVDHTREFHNLLNNKANPNKSISQDKSPSKSKGDDDLEEYLSTIPGDDAYDSDDAMAPLREGEETDEASVSRSNTVKSYFTKQQEKLQHINDSSQHEKLPSNINIQDYLDKDPISKTVSVQSGDSGLNEPFSHGQGLRVTNPDSSSE</sequence>
<feature type="compositionally biased region" description="Low complexity" evidence="1">
    <location>
        <begin position="228"/>
        <end position="240"/>
    </location>
</feature>
<feature type="compositionally biased region" description="Basic and acidic residues" evidence="1">
    <location>
        <begin position="308"/>
        <end position="327"/>
    </location>
</feature>
<accession>A0A1Q3AG90</accession>
<feature type="compositionally biased region" description="Polar residues" evidence="1">
    <location>
        <begin position="106"/>
        <end position="129"/>
    </location>
</feature>
<evidence type="ECO:0000256" key="1">
    <source>
        <dbReference type="SAM" id="MobiDB-lite"/>
    </source>
</evidence>
<gene>
    <name evidence="2" type="ORF">ZYGR_0AS00590</name>
</gene>
<reference evidence="2 3" key="1">
    <citation type="submission" date="2016-08" db="EMBL/GenBank/DDBJ databases">
        <title>Draft genome sequence of allopolyploid Zygosaccharomyces rouxii.</title>
        <authorList>
            <person name="Watanabe J."/>
            <person name="Uehara K."/>
            <person name="Mogi Y."/>
            <person name="Tsukioka Y."/>
        </authorList>
    </citation>
    <scope>NUCLEOTIDE SEQUENCE [LARGE SCALE GENOMIC DNA]</scope>
    <source>
        <strain evidence="2 3">NBRC 110957</strain>
    </source>
</reference>
<feature type="region of interest" description="Disordered" evidence="1">
    <location>
        <begin position="544"/>
        <end position="585"/>
    </location>
</feature>
<feature type="compositionally biased region" description="Basic and acidic residues" evidence="1">
    <location>
        <begin position="469"/>
        <end position="482"/>
    </location>
</feature>
<organism evidence="2 3">
    <name type="scientific">Zygosaccharomyces rouxii</name>
    <dbReference type="NCBI Taxonomy" id="4956"/>
    <lineage>
        <taxon>Eukaryota</taxon>
        <taxon>Fungi</taxon>
        <taxon>Dikarya</taxon>
        <taxon>Ascomycota</taxon>
        <taxon>Saccharomycotina</taxon>
        <taxon>Saccharomycetes</taxon>
        <taxon>Saccharomycetales</taxon>
        <taxon>Saccharomycetaceae</taxon>
        <taxon>Zygosaccharomyces</taxon>
    </lineage>
</organism>
<feature type="compositionally biased region" description="Low complexity" evidence="1">
    <location>
        <begin position="41"/>
        <end position="61"/>
    </location>
</feature>
<dbReference type="Proteomes" id="UP000187013">
    <property type="component" value="Unassembled WGS sequence"/>
</dbReference>
<evidence type="ECO:0000313" key="3">
    <source>
        <dbReference type="Proteomes" id="UP000187013"/>
    </source>
</evidence>
<feature type="compositionally biased region" description="Low complexity" evidence="1">
    <location>
        <begin position="750"/>
        <end position="771"/>
    </location>
</feature>
<feature type="region of interest" description="Disordered" evidence="1">
    <location>
        <begin position="982"/>
        <end position="1015"/>
    </location>
</feature>
<feature type="compositionally biased region" description="Low complexity" evidence="1">
    <location>
        <begin position="275"/>
        <end position="289"/>
    </location>
</feature>
<feature type="compositionally biased region" description="Polar residues" evidence="1">
    <location>
        <begin position="880"/>
        <end position="890"/>
    </location>
</feature>
<feature type="compositionally biased region" description="Polar residues" evidence="1">
    <location>
        <begin position="984"/>
        <end position="993"/>
    </location>
</feature>
<proteinExistence type="predicted"/>
<feature type="region of interest" description="Disordered" evidence="1">
    <location>
        <begin position="1"/>
        <end position="496"/>
    </location>
</feature>
<feature type="compositionally biased region" description="Basic and acidic residues" evidence="1">
    <location>
        <begin position="365"/>
        <end position="375"/>
    </location>
</feature>
<name>A0A1Q3AG90_ZYGRO</name>
<feature type="compositionally biased region" description="Low complexity" evidence="1">
    <location>
        <begin position="136"/>
        <end position="149"/>
    </location>
</feature>
<dbReference type="EMBL" id="BDGX01000045">
    <property type="protein sequence ID" value="GAV54737.1"/>
    <property type="molecule type" value="Genomic_DNA"/>
</dbReference>
<feature type="compositionally biased region" description="Acidic residues" evidence="1">
    <location>
        <begin position="606"/>
        <end position="615"/>
    </location>
</feature>
<evidence type="ECO:0000313" key="2">
    <source>
        <dbReference type="EMBL" id="GAV54737.1"/>
    </source>
</evidence>
<feature type="compositionally biased region" description="Low complexity" evidence="1">
    <location>
        <begin position="1"/>
        <end position="12"/>
    </location>
</feature>
<feature type="region of interest" description="Disordered" evidence="1">
    <location>
        <begin position="726"/>
        <end position="773"/>
    </location>
</feature>
<feature type="compositionally biased region" description="Polar residues" evidence="1">
    <location>
        <begin position="188"/>
        <end position="204"/>
    </location>
</feature>
<feature type="compositionally biased region" description="Polar residues" evidence="1">
    <location>
        <begin position="167"/>
        <end position="181"/>
    </location>
</feature>
<feature type="region of interest" description="Disordered" evidence="1">
    <location>
        <begin position="880"/>
        <end position="922"/>
    </location>
</feature>